<protein>
    <submittedName>
        <fullName evidence="2">Uncharacterized protein</fullName>
    </submittedName>
</protein>
<gene>
    <name evidence="2" type="ORF">SHKM778_79930</name>
</gene>
<accession>A0AAT9HVJ3</accession>
<evidence type="ECO:0000256" key="1">
    <source>
        <dbReference type="SAM" id="MobiDB-lite"/>
    </source>
</evidence>
<reference evidence="2" key="2">
    <citation type="submission" date="2024-07" db="EMBL/GenBank/DDBJ databases">
        <title>Streptomyces haneummycinica sp. nov., a new antibiotic-producing actinobacterium isolated from marine sediment.</title>
        <authorList>
            <person name="Uemura M."/>
            <person name="Hamada M."/>
            <person name="Hirano S."/>
            <person name="Kobayashi K."/>
            <person name="Ohshiro T."/>
            <person name="Kobayashi T."/>
            <person name="Terahara T."/>
        </authorList>
    </citation>
    <scope>NUCLEOTIDE SEQUENCE</scope>
    <source>
        <strain evidence="2">KM77-8</strain>
    </source>
</reference>
<name>A0AAT9HVJ3_9ACTN</name>
<proteinExistence type="predicted"/>
<sequence length="214" mass="22536">MGEVRVVALLPLPRGRTESGRAYGPERVSVRRVTGRPSKTFRAASRTAVSASARSFAGRDSALTVRVVSAGARGVVRAWRREASPMVVEYAVRVARTAVVRRTVRRAAVRRGCGTGRGRGRISRCAQRMSLEPPWLSPDLRVMLSEGCGGGKRLEGGLDRIVIGNRSGASGMRSGVRGSFSPPPPFAVPNPGFLPGPRSSNAGGAGSCADGVEK</sequence>
<evidence type="ECO:0000313" key="2">
    <source>
        <dbReference type="EMBL" id="BFO21605.1"/>
    </source>
</evidence>
<reference evidence="2" key="1">
    <citation type="submission" date="2024-06" db="EMBL/GenBank/DDBJ databases">
        <authorList>
            <consortium name="consrtm"/>
            <person name="Uemura M."/>
            <person name="Terahara T."/>
        </authorList>
    </citation>
    <scope>NUCLEOTIDE SEQUENCE</scope>
    <source>
        <strain evidence="2">KM77-8</strain>
    </source>
</reference>
<dbReference type="AlphaFoldDB" id="A0AAT9HVJ3"/>
<dbReference type="EMBL" id="AP035768">
    <property type="protein sequence ID" value="BFO21605.1"/>
    <property type="molecule type" value="Genomic_DNA"/>
</dbReference>
<feature type="compositionally biased region" description="Pro residues" evidence="1">
    <location>
        <begin position="181"/>
        <end position="194"/>
    </location>
</feature>
<feature type="region of interest" description="Disordered" evidence="1">
    <location>
        <begin position="169"/>
        <end position="214"/>
    </location>
</feature>
<organism evidence="2">
    <name type="scientific">Streptomyces haneummycinicus</name>
    <dbReference type="NCBI Taxonomy" id="3074435"/>
    <lineage>
        <taxon>Bacteria</taxon>
        <taxon>Bacillati</taxon>
        <taxon>Actinomycetota</taxon>
        <taxon>Actinomycetes</taxon>
        <taxon>Kitasatosporales</taxon>
        <taxon>Streptomycetaceae</taxon>
        <taxon>Streptomyces</taxon>
    </lineage>
</organism>